<dbReference type="AlphaFoldDB" id="A0A3B1B2E7"/>
<dbReference type="InterPro" id="IPR050570">
    <property type="entry name" value="Cell_wall_metabolism_enzyme"/>
</dbReference>
<evidence type="ECO:0000256" key="1">
    <source>
        <dbReference type="SAM" id="Coils"/>
    </source>
</evidence>
<accession>A0A3B1B2E7</accession>
<dbReference type="Pfam" id="PF01551">
    <property type="entry name" value="Peptidase_M23"/>
    <property type="match status" value="1"/>
</dbReference>
<keyword evidence="1" id="KW-0175">Coiled coil</keyword>
<dbReference type="Gene3D" id="2.70.70.10">
    <property type="entry name" value="Glucose Permease (Domain IIA)"/>
    <property type="match status" value="1"/>
</dbReference>
<dbReference type="InterPro" id="IPR011055">
    <property type="entry name" value="Dup_hybrid_motif"/>
</dbReference>
<feature type="coiled-coil region" evidence="1">
    <location>
        <begin position="35"/>
        <end position="111"/>
    </location>
</feature>
<dbReference type="GO" id="GO:0004222">
    <property type="term" value="F:metalloendopeptidase activity"/>
    <property type="evidence" value="ECO:0007669"/>
    <property type="project" value="TreeGrafter"/>
</dbReference>
<dbReference type="InterPro" id="IPR016047">
    <property type="entry name" value="M23ase_b-sheet_dom"/>
</dbReference>
<protein>
    <submittedName>
        <fullName evidence="3">Murein hydrolase activator EnvC</fullName>
    </submittedName>
</protein>
<dbReference type="CDD" id="cd12797">
    <property type="entry name" value="M23_peptidase"/>
    <property type="match status" value="1"/>
</dbReference>
<sequence length="397" mass="44432">MLSLSNACRSLSWGVWILLLALANIQAAPSASTSLDTGEEELKQIRGRINALQNELKSAKDQQTDLNNKLQVIERNIGLLARRMRVLGGTLERQQGRLTQLHKKRLQQQQELEVHSSALSRQIRASYAMGRQDRIKILLNQQNPATVSRVMTYYDYFNRARAEQLTLLKQLMVEIQETEAEATQETARLKKLQSHELQQQDLLKQARQTRYKVIKSLAAEISLKGAELGGLKKDEQQLQSLMQRLQQELVSVPTENVVAKPFKALKGRLPWPSKGLLTTRFGTPKGAGLTWDGVVIAGQEGQEVKAVHHGRVAFADWLRGFGLLLIIDHGDGYMTLYGHNQSLFKETGDWVAPGDIVALVGSSGGRPKAGVYFSIRKQGKPVNPKFWCKKPNGNRVS</sequence>
<name>A0A3B1B2E7_9ZZZZ</name>
<evidence type="ECO:0000313" key="3">
    <source>
        <dbReference type="EMBL" id="VAX05618.1"/>
    </source>
</evidence>
<keyword evidence="3" id="KW-0378">Hydrolase</keyword>
<dbReference type="PANTHER" id="PTHR21666:SF270">
    <property type="entry name" value="MUREIN HYDROLASE ACTIVATOR ENVC"/>
    <property type="match status" value="1"/>
</dbReference>
<dbReference type="Gene3D" id="6.10.250.3150">
    <property type="match status" value="1"/>
</dbReference>
<feature type="domain" description="M23ase beta-sheet core" evidence="2">
    <location>
        <begin position="291"/>
        <end position="384"/>
    </location>
</feature>
<evidence type="ECO:0000259" key="2">
    <source>
        <dbReference type="Pfam" id="PF01551"/>
    </source>
</evidence>
<feature type="coiled-coil region" evidence="1">
    <location>
        <begin position="161"/>
        <end position="195"/>
    </location>
</feature>
<dbReference type="SUPFAM" id="SSF51261">
    <property type="entry name" value="Duplicated hybrid motif"/>
    <property type="match status" value="1"/>
</dbReference>
<reference evidence="3" key="1">
    <citation type="submission" date="2018-06" db="EMBL/GenBank/DDBJ databases">
        <authorList>
            <person name="Zhirakovskaya E."/>
        </authorList>
    </citation>
    <scope>NUCLEOTIDE SEQUENCE</scope>
</reference>
<organism evidence="3">
    <name type="scientific">hydrothermal vent metagenome</name>
    <dbReference type="NCBI Taxonomy" id="652676"/>
    <lineage>
        <taxon>unclassified sequences</taxon>
        <taxon>metagenomes</taxon>
        <taxon>ecological metagenomes</taxon>
    </lineage>
</organism>
<dbReference type="EMBL" id="UOFX01000006">
    <property type="protein sequence ID" value="VAX05618.1"/>
    <property type="molecule type" value="Genomic_DNA"/>
</dbReference>
<gene>
    <name evidence="3" type="ORF">MNBD_GAMMA26-1639</name>
</gene>
<dbReference type="FunFam" id="2.70.70.10:FF:000003">
    <property type="entry name" value="Murein hydrolase activator EnvC"/>
    <property type="match status" value="1"/>
</dbReference>
<proteinExistence type="predicted"/>
<dbReference type="PANTHER" id="PTHR21666">
    <property type="entry name" value="PEPTIDASE-RELATED"/>
    <property type="match status" value="1"/>
</dbReference>